<dbReference type="AlphaFoldDB" id="A0A0V1GC07"/>
<comment type="caution">
    <text evidence="1">The sequence shown here is derived from an EMBL/GenBank/DDBJ whole genome shotgun (WGS) entry which is preliminary data.</text>
</comment>
<keyword evidence="2" id="KW-1185">Reference proteome</keyword>
<organism evidence="1 2">
    <name type="scientific">Trichinella zimbabwensis</name>
    <dbReference type="NCBI Taxonomy" id="268475"/>
    <lineage>
        <taxon>Eukaryota</taxon>
        <taxon>Metazoa</taxon>
        <taxon>Ecdysozoa</taxon>
        <taxon>Nematoda</taxon>
        <taxon>Enoplea</taxon>
        <taxon>Dorylaimia</taxon>
        <taxon>Trichinellida</taxon>
        <taxon>Trichinellidae</taxon>
        <taxon>Trichinella</taxon>
    </lineage>
</organism>
<name>A0A0V1GC07_9BILA</name>
<proteinExistence type="predicted"/>
<sequence length="32" mass="3603">MPAVTERPLQHHSIYRLAVWSSSGGDSLSAWY</sequence>
<dbReference type="EMBL" id="JYDP01004123">
    <property type="protein sequence ID" value="KRY95139.1"/>
    <property type="molecule type" value="Genomic_DNA"/>
</dbReference>
<dbReference type="Proteomes" id="UP000055024">
    <property type="component" value="Unassembled WGS sequence"/>
</dbReference>
<evidence type="ECO:0000313" key="2">
    <source>
        <dbReference type="Proteomes" id="UP000055024"/>
    </source>
</evidence>
<protein>
    <submittedName>
        <fullName evidence="1">Uncharacterized protein</fullName>
    </submittedName>
</protein>
<reference evidence="1 2" key="1">
    <citation type="submission" date="2015-01" db="EMBL/GenBank/DDBJ databases">
        <title>Evolution of Trichinella species and genotypes.</title>
        <authorList>
            <person name="Korhonen P.K."/>
            <person name="Edoardo P."/>
            <person name="Giuseppe L.R."/>
            <person name="Gasser R.B."/>
        </authorList>
    </citation>
    <scope>NUCLEOTIDE SEQUENCE [LARGE SCALE GENOMIC DNA]</scope>
    <source>
        <strain evidence="1">ISS1029</strain>
    </source>
</reference>
<evidence type="ECO:0000313" key="1">
    <source>
        <dbReference type="EMBL" id="KRY95139.1"/>
    </source>
</evidence>
<accession>A0A0V1GC07</accession>
<gene>
    <name evidence="1" type="ORF">T11_12167</name>
</gene>